<reference evidence="2 3" key="1">
    <citation type="submission" date="2019-01" db="EMBL/GenBank/DDBJ databases">
        <title>Sequencing of cultivated peanut Arachis hypogaea provides insights into genome evolution and oil improvement.</title>
        <authorList>
            <person name="Chen X."/>
        </authorList>
    </citation>
    <scope>NUCLEOTIDE SEQUENCE [LARGE SCALE GENOMIC DNA]</scope>
    <source>
        <strain evidence="3">cv. Fuhuasheng</strain>
        <tissue evidence="2">Leaves</tissue>
    </source>
</reference>
<comment type="caution">
    <text evidence="2">The sequence shown here is derived from an EMBL/GenBank/DDBJ whole genome shotgun (WGS) entry which is preliminary data.</text>
</comment>
<sequence>MLIVAEANIEDDRVEVNNDSEEDFETTYEAGDEDEDSVPDPKDGEFRIGMKYSSRKSVVTTIRSYTIFIGVDYNVYELKPQTFYTKCKTYGRGCDWLIRASLIRKKGC</sequence>
<organism evidence="2 3">
    <name type="scientific">Arachis hypogaea</name>
    <name type="common">Peanut</name>
    <dbReference type="NCBI Taxonomy" id="3818"/>
    <lineage>
        <taxon>Eukaryota</taxon>
        <taxon>Viridiplantae</taxon>
        <taxon>Streptophyta</taxon>
        <taxon>Embryophyta</taxon>
        <taxon>Tracheophyta</taxon>
        <taxon>Spermatophyta</taxon>
        <taxon>Magnoliopsida</taxon>
        <taxon>eudicotyledons</taxon>
        <taxon>Gunneridae</taxon>
        <taxon>Pentapetalae</taxon>
        <taxon>rosids</taxon>
        <taxon>fabids</taxon>
        <taxon>Fabales</taxon>
        <taxon>Fabaceae</taxon>
        <taxon>Papilionoideae</taxon>
        <taxon>50 kb inversion clade</taxon>
        <taxon>dalbergioids sensu lato</taxon>
        <taxon>Dalbergieae</taxon>
        <taxon>Pterocarpus clade</taxon>
        <taxon>Arachis</taxon>
    </lineage>
</organism>
<gene>
    <name evidence="2" type="ORF">Ahy_B08g089153</name>
</gene>
<dbReference type="AlphaFoldDB" id="A0A444XXK6"/>
<dbReference type="Proteomes" id="UP000289738">
    <property type="component" value="Chromosome B08"/>
</dbReference>
<dbReference type="EMBL" id="SDMP01000018">
    <property type="protein sequence ID" value="RYQ94264.1"/>
    <property type="molecule type" value="Genomic_DNA"/>
</dbReference>
<protein>
    <submittedName>
        <fullName evidence="2">Uncharacterized protein</fullName>
    </submittedName>
</protein>
<accession>A0A444XXK6</accession>
<evidence type="ECO:0000313" key="3">
    <source>
        <dbReference type="Proteomes" id="UP000289738"/>
    </source>
</evidence>
<evidence type="ECO:0000313" key="2">
    <source>
        <dbReference type="EMBL" id="RYQ94264.1"/>
    </source>
</evidence>
<feature type="compositionally biased region" description="Acidic residues" evidence="1">
    <location>
        <begin position="17"/>
        <end position="38"/>
    </location>
</feature>
<evidence type="ECO:0000256" key="1">
    <source>
        <dbReference type="SAM" id="MobiDB-lite"/>
    </source>
</evidence>
<name>A0A444XXK6_ARAHY</name>
<proteinExistence type="predicted"/>
<keyword evidence="3" id="KW-1185">Reference proteome</keyword>
<feature type="region of interest" description="Disordered" evidence="1">
    <location>
        <begin position="17"/>
        <end position="43"/>
    </location>
</feature>